<dbReference type="Proteomes" id="UP000036700">
    <property type="component" value="Chromosome"/>
</dbReference>
<sequence length="113" mass="12920">MTDEEALTTLIDSALKTIEGNQGIKRAAESLHQQCASGRFNTERATEVFKIAVDNAVWEMIKDRPVRSSMYRDYRKSGLGVVYARQLTEEFKDHSGARDQRPPRRFLRFLLGA</sequence>
<reference evidence="2" key="1">
    <citation type="submission" date="2015-06" db="EMBL/GenBank/DDBJ databases">
        <authorList>
            <person name="Lim Y.L."/>
            <person name="Ee R."/>
            <person name="Yong D."/>
            <person name="How K.Y."/>
            <person name="Yin W.F."/>
            <person name="Chan K.G."/>
        </authorList>
    </citation>
    <scope>NUCLEOTIDE SEQUENCE [LARGE SCALE GENOMIC DNA]</scope>
    <source>
        <strain evidence="2">DSM 25325</strain>
    </source>
</reference>
<name>A0A0G3ET18_9BURK</name>
<dbReference type="EMBL" id="CP011568">
    <property type="protein sequence ID" value="AKJ69169.1"/>
    <property type="molecule type" value="Genomic_DNA"/>
</dbReference>
<organism evidence="1 2">
    <name type="scientific">Pandoraea thiooxydans</name>
    <dbReference type="NCBI Taxonomy" id="445709"/>
    <lineage>
        <taxon>Bacteria</taxon>
        <taxon>Pseudomonadati</taxon>
        <taxon>Pseudomonadota</taxon>
        <taxon>Betaproteobacteria</taxon>
        <taxon>Burkholderiales</taxon>
        <taxon>Burkholderiaceae</taxon>
        <taxon>Pandoraea</taxon>
    </lineage>
</organism>
<dbReference type="KEGG" id="ptx:ABW99_14065"/>
<gene>
    <name evidence="1" type="ORF">ABW99_14065</name>
</gene>
<dbReference type="PATRIC" id="fig|445709.3.peg.2983"/>
<dbReference type="RefSeq" id="WP_047215066.1">
    <property type="nucleotide sequence ID" value="NZ_CP011568.3"/>
</dbReference>
<accession>A0A0G3ET18</accession>
<dbReference type="AlphaFoldDB" id="A0A0G3ET18"/>
<protein>
    <submittedName>
        <fullName evidence="1">Uncharacterized protein</fullName>
    </submittedName>
</protein>
<evidence type="ECO:0000313" key="1">
    <source>
        <dbReference type="EMBL" id="AKJ69169.1"/>
    </source>
</evidence>
<evidence type="ECO:0000313" key="2">
    <source>
        <dbReference type="Proteomes" id="UP000036700"/>
    </source>
</evidence>
<keyword evidence="2" id="KW-1185">Reference proteome</keyword>
<proteinExistence type="predicted"/>